<gene>
    <name evidence="1" type="ORF">EZ315_06770</name>
</gene>
<evidence type="ECO:0008006" key="3">
    <source>
        <dbReference type="Google" id="ProtNLM"/>
    </source>
</evidence>
<dbReference type="AlphaFoldDB" id="A0A4Z0VAT5"/>
<organism evidence="1 2">
    <name type="scientific">Duncaniella freteri</name>
    <dbReference type="NCBI Taxonomy" id="2530391"/>
    <lineage>
        <taxon>Bacteria</taxon>
        <taxon>Pseudomonadati</taxon>
        <taxon>Bacteroidota</taxon>
        <taxon>Bacteroidia</taxon>
        <taxon>Bacteroidales</taxon>
        <taxon>Muribaculaceae</taxon>
        <taxon>Duncaniella</taxon>
    </lineage>
</organism>
<reference evidence="1 2" key="1">
    <citation type="submission" date="2019-02" db="EMBL/GenBank/DDBJ databases">
        <title>Isolation and identification of novel species under the genus Muribaculum.</title>
        <authorList>
            <person name="Miyake S."/>
            <person name="Ding Y."/>
            <person name="Low A."/>
            <person name="Soh M."/>
            <person name="Seedorf H."/>
        </authorList>
    </citation>
    <scope>NUCLEOTIDE SEQUENCE [LARGE SCALE GENOMIC DNA]</scope>
    <source>
        <strain evidence="1 2">TLL-A3</strain>
    </source>
</reference>
<dbReference type="Proteomes" id="UP000297635">
    <property type="component" value="Unassembled WGS sequence"/>
</dbReference>
<dbReference type="RefSeq" id="WP_135471413.1">
    <property type="nucleotide sequence ID" value="NZ_CASCNC010000029.1"/>
</dbReference>
<sequence>MSVYSGKPVTIPRPIAEIYAKISDLGQYRDMVEQLPADQREKLQGVEFRGDAFKMDAPGVGELVFKITERTPSTHVGLNAEGSPIPLKLSIDLAEVDEASTRLTPRVDIQIPAMLRPFIGSKIQEAADKFGEVFTSLFPAV</sequence>
<dbReference type="EMBL" id="SJSA01000001">
    <property type="protein sequence ID" value="TGG40400.1"/>
    <property type="molecule type" value="Genomic_DNA"/>
</dbReference>
<name>A0A4Z0VAT5_9BACT</name>
<dbReference type="InterPro" id="IPR023393">
    <property type="entry name" value="START-like_dom_sf"/>
</dbReference>
<comment type="caution">
    <text evidence="1">The sequence shown here is derived from an EMBL/GenBank/DDBJ whole genome shotgun (WGS) entry which is preliminary data.</text>
</comment>
<keyword evidence="2" id="KW-1185">Reference proteome</keyword>
<accession>A0A4Z0VAT5</accession>
<dbReference type="SUPFAM" id="SSF55961">
    <property type="entry name" value="Bet v1-like"/>
    <property type="match status" value="1"/>
</dbReference>
<dbReference type="GeneID" id="82149490"/>
<evidence type="ECO:0000313" key="2">
    <source>
        <dbReference type="Proteomes" id="UP000297635"/>
    </source>
</evidence>
<protein>
    <recommendedName>
        <fullName evidence="3">SRPBCC family protein</fullName>
    </recommendedName>
</protein>
<proteinExistence type="predicted"/>
<evidence type="ECO:0000313" key="1">
    <source>
        <dbReference type="EMBL" id="TGG40400.1"/>
    </source>
</evidence>
<dbReference type="Gene3D" id="3.30.530.20">
    <property type="match status" value="1"/>
</dbReference>